<evidence type="ECO:0000256" key="12">
    <source>
        <dbReference type="ARBA" id="ARBA00023170"/>
    </source>
</evidence>
<dbReference type="CDD" id="cd00108">
    <property type="entry name" value="KR"/>
    <property type="match status" value="1"/>
</dbReference>
<dbReference type="CDD" id="cd00037">
    <property type="entry name" value="CLECT"/>
    <property type="match status" value="1"/>
</dbReference>
<dbReference type="Gene3D" id="3.50.4.10">
    <property type="entry name" value="Hepatocyte Growth Factor"/>
    <property type="match status" value="1"/>
</dbReference>
<keyword evidence="7 19" id="KW-0378">Hydrolase</keyword>
<feature type="compositionally biased region" description="Low complexity" evidence="20">
    <location>
        <begin position="1722"/>
        <end position="1734"/>
    </location>
</feature>
<dbReference type="GO" id="GO:0008061">
    <property type="term" value="F:chitin binding"/>
    <property type="evidence" value="ECO:0007669"/>
    <property type="project" value="InterPro"/>
</dbReference>
<keyword evidence="9" id="KW-1133">Transmembrane helix</keyword>
<feature type="compositionally biased region" description="Polar residues" evidence="20">
    <location>
        <begin position="1477"/>
        <end position="1510"/>
    </location>
</feature>
<evidence type="ECO:0000256" key="14">
    <source>
        <dbReference type="ARBA" id="ARBA00024195"/>
    </source>
</evidence>
<evidence type="ECO:0000256" key="5">
    <source>
        <dbReference type="ARBA" id="ARBA00022729"/>
    </source>
</evidence>
<dbReference type="Gene3D" id="2.170.140.10">
    <property type="entry name" value="Chitin binding domain"/>
    <property type="match status" value="6"/>
</dbReference>
<evidence type="ECO:0000256" key="1">
    <source>
        <dbReference type="ARBA" id="ARBA00004167"/>
    </source>
</evidence>
<keyword evidence="4 18" id="KW-0812">Transmembrane</keyword>
<evidence type="ECO:0000313" key="27">
    <source>
        <dbReference type="EMBL" id="OXU30249.1"/>
    </source>
</evidence>
<feature type="compositionally biased region" description="Gly residues" evidence="20">
    <location>
        <begin position="184"/>
        <end position="199"/>
    </location>
</feature>
<dbReference type="InterPro" id="IPR016187">
    <property type="entry name" value="CTDL_fold"/>
</dbReference>
<evidence type="ECO:0000256" key="10">
    <source>
        <dbReference type="ARBA" id="ARBA00023136"/>
    </source>
</evidence>
<dbReference type="FunFam" id="3.10.250.10:FF:000026">
    <property type="entry name" value="Tequila, isoform D"/>
    <property type="match status" value="1"/>
</dbReference>
<feature type="region of interest" description="Disordered" evidence="20">
    <location>
        <begin position="1670"/>
        <end position="1757"/>
    </location>
</feature>
<feature type="region of interest" description="Disordered" evidence="20">
    <location>
        <begin position="1347"/>
        <end position="1534"/>
    </location>
</feature>
<dbReference type="SUPFAM" id="SSF50494">
    <property type="entry name" value="Trypsin-like serine proteases"/>
    <property type="match status" value="1"/>
</dbReference>
<dbReference type="InterPro" id="IPR001304">
    <property type="entry name" value="C-type_lectin-like"/>
</dbReference>
<comment type="caution">
    <text evidence="17">Lacks conserved residue(s) required for the propagation of feature annotation.</text>
</comment>
<comment type="similarity">
    <text evidence="14">Belongs to the peptidase S1 family. CLIP subfamily.</text>
</comment>
<dbReference type="InterPro" id="IPR018114">
    <property type="entry name" value="TRYPSIN_HIS"/>
</dbReference>
<comment type="caution">
    <text evidence="27">The sequence shown here is derived from an EMBL/GenBank/DDBJ whole genome shotgun (WGS) entry which is preliminary data.</text>
</comment>
<feature type="compositionally biased region" description="Low complexity" evidence="20">
    <location>
        <begin position="1271"/>
        <end position="1286"/>
    </location>
</feature>
<dbReference type="Gene3D" id="2.40.10.10">
    <property type="entry name" value="Trypsin-like serine proteases"/>
    <property type="match status" value="1"/>
</dbReference>
<feature type="disulfide bond" evidence="17">
    <location>
        <begin position="2574"/>
        <end position="2635"/>
    </location>
</feature>
<evidence type="ECO:0000259" key="25">
    <source>
        <dbReference type="PROSITE" id="PS50940"/>
    </source>
</evidence>
<evidence type="ECO:0000256" key="13">
    <source>
        <dbReference type="ARBA" id="ARBA00023180"/>
    </source>
</evidence>
<dbReference type="SMART" id="SM00130">
    <property type="entry name" value="KR"/>
    <property type="match status" value="1"/>
</dbReference>
<evidence type="ECO:0000259" key="22">
    <source>
        <dbReference type="PROSITE" id="PS50070"/>
    </source>
</evidence>
<name>A0A232FIF8_9HYME</name>
<dbReference type="SMART" id="SM00202">
    <property type="entry name" value="SR"/>
    <property type="match status" value="3"/>
</dbReference>
<sequence>MSILADLVASEVMPYPGDCTKYQNCDYSGCFVFDCAPGTEFNPKINVCDYPLLDRNSCGKRAAGFAAGNNSPSAGNGSSDDGDYGDDGDDGDNYGDQGGNQGGRGCSQGRGPCNQGGAGGCSGGKTGPCNSRPGVSPGKSTYRPGPQGAGSSAYPGGQGAGSSHPGGQGAASPYPKLQGTGNPYPGGQGAGSFNSGGQGAASPYPKLQGAGSPYQGGQGAGSPYQVGGRGAGNPYPSGQGSGSPSYPGSQGPSSGGCDGSCNRPGKRGPPRGGNLQQPISGQYPGGQSSGNAHPGNVGGGPGAAMNPTLSTRVIIRTFRPNFCRYLSVQSSVNKSSNSSNGTPHFHRKIENRSSNFPLFKQPFRNSLCNAPLPLCASFHRNYAKKVEDPLDLDKPPEPEVWKSSLKNPKTLEDDIEETSAGISEIFDAFGESFAVKYAEELFVEMHNVTGLPWWASIALTAVLVRTTMVLPMSLVQVRIMGRLQMVTLHMNKVMKRLKTESNEARKRFGWPDEVINEKYQEAVKNEWDYQIGKENCHPIKTLFPILIQVPTWAVFSFGLRNLCLPPGEGAAPSEVYTELSTGGFGWVTDLTAVDPTFALPASLGIVYFLTIEVHRMFRLQPYVSAEEVKCLSMQCINIGVVGLSTVSPTALSIYWLSSASYGLIQAFLVNTQTSYRLLNIPVLGTPMERPYRLFRENLRNRFKKREKEPFYIRQNYGAGYVLPVPGDCYKYQVCDYSGCFVFNCGIGTEFNPRILVCDYPLRDRGACGSRGIITQGPALLLLLSTCALIHCLDADKIDAPKSLTEAEKDFPAEHLLEAENDEERKLGKRVVNWSAWQKQKDQQSASQQGSSAQYANGGHSYEFHHQNPSIPVENPDVKWTPLHHGHNEFSQGYDDKEDDEWYEGISSESTKPRKEKLPKSPADHSDIVAKYDLARGVQCPSPDATGIFVYPPDCKFYVTCWNGRAFVQPCAPGTLFSPDSLECDFPDKVKCYGGEIADFPGVDVDHLDESAGVREPLLNGGHSARYEAQGQLEPSCPPNMNGLLDHPSDCAKFLQCANGQTYVMSCGPGTVFNPMTTVCDHPRNVPGCEDAAAVDDQQEHSGTQQPPTDHDYVGSSSLHTSVKPTSHGSVRTAKKVECPADFSGLLPHPETCAKFMQCANGATYVMDCGPGTVFNPLTTVCDWPYNVPGCGAKKNPAEQSANNSPSYEQPGLSTYPSHTTHNQNWNAQGHNQQGISGVTVNHQGSATTNQGYGHQASVNGQGYEHQGHYGGSSSTQGHHGQSAGQGNTQGYAHQGHFAGSSTNQQGYVDSGSQHGYNHQSNYGTSSSNQWHREGTDQSYYDSQYQGSALNPASQHHDHHGHHSNFGHQVPHHGQYQTTTYPYKLDVRGSYPDPNLQHPTQPSHPINGHAYPYNPQGSNQNQPKPAKSQPPESSSEEEYPGQNQGQAWAVPGGSPRPGAQTEKPWVMRIPNDRRNYSRNHNTWPSNSGTGNKWSTPESSQPKPGGTLQPSTWRGMGPGFENRPSIPGRGHPVISEGANVLTTNDKPYERASNPNIQDSYNGQWAPVSTPSPVLLPPHENTKSAPPVLIYANPTINGTQGHPSPVIIQGHSRMREQHAGGPSQQETPRARKQDNFFASEFHHVMAVPSPLRPTTWKPEVVFPSQMNITMITSMQVEEQKPTRSKVNDSESLDSQERNKEFVYNRSPLEPDLPTVSIELEEDWNSSLPLPSEKPSSPRGDSYERKFAPTEKDVDEDSADTEDFTVEVETSDGTKPWKPQLVFPNKAKANSREEKSVVMRVGSNKNKRKNFLDDVEIAPFLDEEPPFPAAYAPAQVKSSSLISGSHKPGVLTPLSGQVIRLRGGPDPSEGFVEVQGNRPGWGVVCDTPDGWTLKEAHVVCKQLGYRRGAAMAYQGRSRTTQVPKWIAANSVTCQGNETKFQKCKFTHKPECRVEKEAIAVRCLPHRVAHCRKDELAHDGQCYHFAEATQALNHAEAHDYCQRRGSRLIDVVDQPEHDFISEMLMQSQPHVDSVMTAGMGFTTLNKTIWMWEDSSVAKFKFSKWWPGWDGDRKTAPFAGTRPVCIILTRKFPCHDRQENHCKTDHFFWDVEDCASSNKGRAFICERAFEDIGCVYGNGNQYFGNASVAASGRDCLSWSDPQVSRSLMNKITSKEAREKLQSHNFCRNPNPNKESRPWCFTGPRGEYEYCDIPYCGKILSKKAHLTGSCKPKHFECSPGECIPSPWVCDGQEDCTNGADERKCSSHINFFKKYAKHRLDGYEVEKWLNTPAKTCALRCKEADFTCRSFTHQADGNVCYLSDSNIGMTGALVSSGEHDYYEMRDHSLDCEDMFVCANQKCINRTKVCDGKNDCLDRSDEKVCTAENLDYGIRLGGANSSHEGRIEVKIFGKWGQVCDDGFDMIDANVVCRELGFGLGALEVRPGGFYGNLNPADLFIVDQLKCRGNESSIRECDFEGWGKHNCEPEEAVGVVCKTDVDTCQEGHWKCDNSPMCIPTPFICDEVSDCPDGSDESSAHCEAPFELRLANGSSPMEGRVEIRHHGIWGTVCDDDFSNATAKVICRSLGYGGPAMVKKDGYFGPGTGPIWLDEVFCFGNETQLYKCEHDHWGRHNCDHAEDAGVICSAGPVPAEYESGRGGAEDREARIATELNIDDLLPTECGKRLEDFAEDDELIFERVVRSSVAPRGSYPWQASIRVRGHSKSSHWCGAVVLSPLHVLTAAHCLEGYNKGTYFVRAGDYNTEPSDYNSNYPSSSYTSSKSQVKCPNSYATGQYPYKPDNKFFINCWKGTAHLQQCSPGTVFDPKNSVCDWPSSVDEGTEAEANIEDYYIHEDFRKGHRLNNDIAVVLLKGRGIPLGRNVMPICLPYENIEYPAGLNCTISGFGSVEAGSSTHSRKLRFGWVPLLDQSVCKADYVYGQSSITDGMICAGHLDGGPDTCDGDSGGPLACQHNGAFTLYGLTSWGQHCGRVNKPGVYVRIAHYRKWIDQKIRESLIGR</sequence>
<feature type="region of interest" description="Disordered" evidence="20">
    <location>
        <begin position="69"/>
        <end position="106"/>
    </location>
</feature>
<dbReference type="InterPro" id="IPR023415">
    <property type="entry name" value="LDLR_class-A_CS"/>
</dbReference>
<comment type="similarity">
    <text evidence="18">Belongs to the OXA1/ALB3/YidC family.</text>
</comment>
<dbReference type="CDD" id="cd00190">
    <property type="entry name" value="Tryp_SPc"/>
    <property type="match status" value="1"/>
</dbReference>
<feature type="domain" description="SRCR" evidence="24">
    <location>
        <begin position="2536"/>
        <end position="2636"/>
    </location>
</feature>
<dbReference type="InterPro" id="IPR001254">
    <property type="entry name" value="Trypsin_dom"/>
</dbReference>
<dbReference type="GO" id="GO:0045217">
    <property type="term" value="P:cell-cell junction maintenance"/>
    <property type="evidence" value="ECO:0007669"/>
    <property type="project" value="TreeGrafter"/>
</dbReference>
<feature type="region of interest" description="Disordered" evidence="20">
    <location>
        <begin position="1194"/>
        <end position="1333"/>
    </location>
</feature>
<evidence type="ECO:0000256" key="3">
    <source>
        <dbReference type="ARBA" id="ARBA00022670"/>
    </source>
</evidence>
<comment type="subcellular location">
    <subcellularLocation>
        <location evidence="18">Membrane</location>
        <topology evidence="18">Multi-pass membrane protein</topology>
    </subcellularLocation>
    <subcellularLocation>
        <location evidence="1">Membrane</location>
        <topology evidence="1">Single-pass membrane protein</topology>
    </subcellularLocation>
</comment>
<feature type="region of interest" description="Disordered" evidence="20">
    <location>
        <begin position="837"/>
        <end position="897"/>
    </location>
</feature>
<keyword evidence="8 19" id="KW-0720">Serine protease</keyword>
<dbReference type="SUPFAM" id="SSF57440">
    <property type="entry name" value="Kringle-like"/>
    <property type="match status" value="1"/>
</dbReference>
<feature type="compositionally biased region" description="Basic and acidic residues" evidence="20">
    <location>
        <begin position="1674"/>
        <end position="1699"/>
    </location>
</feature>
<dbReference type="SMART" id="SM00473">
    <property type="entry name" value="PAN_AP"/>
    <property type="match status" value="1"/>
</dbReference>
<feature type="compositionally biased region" description="Low complexity" evidence="20">
    <location>
        <begin position="1421"/>
        <end position="1432"/>
    </location>
</feature>
<feature type="domain" description="Kringle" evidence="22">
    <location>
        <begin position="2127"/>
        <end position="2209"/>
    </location>
</feature>
<feature type="compositionally biased region" description="Basic and acidic residues" evidence="20">
    <location>
        <begin position="1737"/>
        <end position="1748"/>
    </location>
</feature>
<evidence type="ECO:0000256" key="17">
    <source>
        <dbReference type="PROSITE-ProRule" id="PRU00196"/>
    </source>
</evidence>
<dbReference type="GO" id="GO:0004252">
    <property type="term" value="F:serine-type endopeptidase activity"/>
    <property type="evidence" value="ECO:0007669"/>
    <property type="project" value="InterPro"/>
</dbReference>
<dbReference type="InterPro" id="IPR016186">
    <property type="entry name" value="C-type_lectin-like/link_sf"/>
</dbReference>
<evidence type="ECO:0000259" key="23">
    <source>
        <dbReference type="PROSITE" id="PS50240"/>
    </source>
</evidence>
<evidence type="ECO:0000256" key="6">
    <source>
        <dbReference type="ARBA" id="ARBA00022737"/>
    </source>
</evidence>
<dbReference type="FunFam" id="3.10.250.10:FF:000016">
    <property type="entry name" value="Scavenger receptor cysteine-rich protein type 12"/>
    <property type="match status" value="1"/>
</dbReference>
<dbReference type="SUPFAM" id="SSF57424">
    <property type="entry name" value="LDL receptor-like module"/>
    <property type="match status" value="3"/>
</dbReference>
<accession>A0A232FIF8</accession>
<feature type="domain" description="SRCR" evidence="24">
    <location>
        <begin position="1855"/>
        <end position="1959"/>
    </location>
</feature>
<organism evidence="27 28">
    <name type="scientific">Trichomalopsis sarcophagae</name>
    <dbReference type="NCBI Taxonomy" id="543379"/>
    <lineage>
        <taxon>Eukaryota</taxon>
        <taxon>Metazoa</taxon>
        <taxon>Ecdysozoa</taxon>
        <taxon>Arthropoda</taxon>
        <taxon>Hexapoda</taxon>
        <taxon>Insecta</taxon>
        <taxon>Pterygota</taxon>
        <taxon>Neoptera</taxon>
        <taxon>Endopterygota</taxon>
        <taxon>Hymenoptera</taxon>
        <taxon>Apocrita</taxon>
        <taxon>Proctotrupomorpha</taxon>
        <taxon>Chalcidoidea</taxon>
        <taxon>Pteromalidae</taxon>
        <taxon>Pteromalinae</taxon>
        <taxon>Trichomalopsis</taxon>
    </lineage>
</organism>
<dbReference type="FunFam" id="3.10.250.10:FF:000007">
    <property type="entry name" value="Soluble scavenger receptor cysteine-rich domain-containing protein SSC5D"/>
    <property type="match status" value="1"/>
</dbReference>
<dbReference type="PRINTS" id="PR00258">
    <property type="entry name" value="SPERACTRCPTR"/>
</dbReference>
<dbReference type="Pfam" id="PF00051">
    <property type="entry name" value="Kringle"/>
    <property type="match status" value="1"/>
</dbReference>
<feature type="domain" description="Chitin-binding type-2" evidence="25">
    <location>
        <begin position="1033"/>
        <end position="1090"/>
    </location>
</feature>
<proteinExistence type="inferred from homology"/>
<keyword evidence="5" id="KW-0732">Signal</keyword>
<keyword evidence="13" id="KW-0325">Glycoprotein</keyword>
<dbReference type="PROSITE" id="PS50070">
    <property type="entry name" value="KRINGLE_2"/>
    <property type="match status" value="1"/>
</dbReference>
<evidence type="ECO:0000259" key="24">
    <source>
        <dbReference type="PROSITE" id="PS50287"/>
    </source>
</evidence>
<feature type="compositionally biased region" description="Acidic residues" evidence="20">
    <location>
        <begin position="80"/>
        <end position="93"/>
    </location>
</feature>
<evidence type="ECO:0000256" key="2">
    <source>
        <dbReference type="ARBA" id="ARBA00022572"/>
    </source>
</evidence>
<feature type="disulfide bond" evidence="16">
    <location>
        <begin position="2348"/>
        <end position="2366"/>
    </location>
</feature>
<dbReference type="SMART" id="SM00494">
    <property type="entry name" value="ChtBD2"/>
    <property type="match status" value="6"/>
</dbReference>
<dbReference type="InterPro" id="IPR013806">
    <property type="entry name" value="Kringle-like"/>
</dbReference>
<dbReference type="CDD" id="cd00112">
    <property type="entry name" value="LDLa"/>
    <property type="match status" value="3"/>
</dbReference>
<feature type="region of interest" description="Disordered" evidence="20">
    <location>
        <begin position="1542"/>
        <end position="1561"/>
    </location>
</feature>
<evidence type="ECO:0000256" key="8">
    <source>
        <dbReference type="ARBA" id="ARBA00022825"/>
    </source>
</evidence>
<feature type="compositionally biased region" description="Polar residues" evidence="20">
    <location>
        <begin position="1114"/>
        <end position="1129"/>
    </location>
</feature>
<dbReference type="Pfam" id="PF02096">
    <property type="entry name" value="60KD_IMP"/>
    <property type="match status" value="1"/>
</dbReference>
<dbReference type="InterPro" id="IPR001190">
    <property type="entry name" value="SRCR"/>
</dbReference>
<dbReference type="InterPro" id="IPR033116">
    <property type="entry name" value="TRYPSIN_SER"/>
</dbReference>
<dbReference type="InterPro" id="IPR043504">
    <property type="entry name" value="Peptidase_S1_PA_chymotrypsin"/>
</dbReference>
<dbReference type="Gene3D" id="3.10.100.10">
    <property type="entry name" value="Mannose-Binding Protein A, subunit A"/>
    <property type="match status" value="1"/>
</dbReference>
<feature type="domain" description="SRCR" evidence="24">
    <location>
        <begin position="2384"/>
        <end position="2487"/>
    </location>
</feature>
<feature type="domain" description="Apple" evidence="26">
    <location>
        <begin position="2257"/>
        <end position="2337"/>
    </location>
</feature>
<feature type="region of interest" description="Disordered" evidence="20">
    <location>
        <begin position="124"/>
        <end position="304"/>
    </location>
</feature>
<dbReference type="SUPFAM" id="SSF56436">
    <property type="entry name" value="C-type lectin-like"/>
    <property type="match status" value="1"/>
</dbReference>
<evidence type="ECO:0000256" key="15">
    <source>
        <dbReference type="PROSITE-ProRule" id="PRU00121"/>
    </source>
</evidence>
<dbReference type="SUPFAM" id="SSF57414">
    <property type="entry name" value="Hairpin loop containing domain-like"/>
    <property type="match status" value="1"/>
</dbReference>
<dbReference type="InterPro" id="IPR036508">
    <property type="entry name" value="Chitin-bd_dom_sf"/>
</dbReference>
<dbReference type="GO" id="GO:0016020">
    <property type="term" value="C:membrane"/>
    <property type="evidence" value="ECO:0007669"/>
    <property type="project" value="UniProtKB-SubCell"/>
</dbReference>
<dbReference type="Pfam" id="PF01607">
    <property type="entry name" value="CBM_14"/>
    <property type="match status" value="5"/>
</dbReference>
<evidence type="ECO:0000256" key="19">
    <source>
        <dbReference type="RuleBase" id="RU363034"/>
    </source>
</evidence>
<feature type="domain" description="C-type lectin" evidence="21">
    <location>
        <begin position="1973"/>
        <end position="2108"/>
    </location>
</feature>
<feature type="compositionally biased region" description="Low complexity" evidence="20">
    <location>
        <begin position="69"/>
        <end position="79"/>
    </location>
</feature>
<feature type="disulfide bond" evidence="17">
    <location>
        <begin position="1929"/>
        <end position="1939"/>
    </location>
</feature>
<dbReference type="Pfam" id="PF00530">
    <property type="entry name" value="SRCR"/>
    <property type="match status" value="3"/>
</dbReference>
<dbReference type="InterPro" id="IPR036772">
    <property type="entry name" value="SRCR-like_dom_sf"/>
</dbReference>
<feature type="domain" description="Chitin-binding type-2" evidence="25">
    <location>
        <begin position="2773"/>
        <end position="2831"/>
    </location>
</feature>
<feature type="region of interest" description="Disordered" evidence="20">
    <location>
        <begin position="1094"/>
        <end position="1130"/>
    </location>
</feature>
<dbReference type="InterPro" id="IPR002172">
    <property type="entry name" value="LDrepeatLR_classA_rpt"/>
</dbReference>
<feature type="domain" description="Chitin-binding type-2" evidence="25">
    <location>
        <begin position="710"/>
        <end position="769"/>
    </location>
</feature>
<dbReference type="EMBL" id="NNAY01000180">
    <property type="protein sequence ID" value="OXU30249.1"/>
    <property type="molecule type" value="Genomic_DNA"/>
</dbReference>
<dbReference type="InterPro" id="IPR009003">
    <property type="entry name" value="Peptidase_S1_PA"/>
</dbReference>
<feature type="disulfide bond" evidence="17">
    <location>
        <begin position="2456"/>
        <end position="2466"/>
    </location>
</feature>
<evidence type="ECO:0000256" key="11">
    <source>
        <dbReference type="ARBA" id="ARBA00023157"/>
    </source>
</evidence>
<evidence type="ECO:0000256" key="18">
    <source>
        <dbReference type="RuleBase" id="RU003945"/>
    </source>
</evidence>
<dbReference type="PROSITE" id="PS00420">
    <property type="entry name" value="SRCR_1"/>
    <property type="match status" value="1"/>
</dbReference>
<dbReference type="InterPro" id="IPR000001">
    <property type="entry name" value="Kringle"/>
</dbReference>
<dbReference type="Pfam" id="PF00057">
    <property type="entry name" value="Ldl_recept_a"/>
    <property type="match status" value="3"/>
</dbReference>
<feature type="disulfide bond" evidence="17">
    <location>
        <begin position="2605"/>
        <end position="2615"/>
    </location>
</feature>
<evidence type="ECO:0000313" key="28">
    <source>
        <dbReference type="Proteomes" id="UP000215335"/>
    </source>
</evidence>
<dbReference type="InterPro" id="IPR003609">
    <property type="entry name" value="Pan_app"/>
</dbReference>
<dbReference type="OrthoDB" id="6020543at2759"/>
<keyword evidence="3 19" id="KW-0645">Protease</keyword>
<evidence type="ECO:0000256" key="7">
    <source>
        <dbReference type="ARBA" id="ARBA00022801"/>
    </source>
</evidence>
<dbReference type="InterPro" id="IPR036055">
    <property type="entry name" value="LDL_receptor-like_sf"/>
</dbReference>
<feature type="disulfide bond" evidence="16">
    <location>
        <begin position="2223"/>
        <end position="2235"/>
    </location>
</feature>
<dbReference type="Gene3D" id="3.10.250.10">
    <property type="entry name" value="SRCR-like domain"/>
    <property type="match status" value="3"/>
</dbReference>
<dbReference type="Gene3D" id="4.10.400.10">
    <property type="entry name" value="Low-density Lipoprotein Receptor"/>
    <property type="match status" value="3"/>
</dbReference>
<evidence type="ECO:0000256" key="4">
    <source>
        <dbReference type="ARBA" id="ARBA00022692"/>
    </source>
</evidence>
<dbReference type="PROSITE" id="PS00134">
    <property type="entry name" value="TRYPSIN_HIS"/>
    <property type="match status" value="1"/>
</dbReference>
<keyword evidence="11 17" id="KW-1015">Disulfide bond</keyword>
<feature type="compositionally biased region" description="Gly residues" evidence="20">
    <location>
        <begin position="156"/>
        <end position="169"/>
    </location>
</feature>
<dbReference type="PANTHER" id="PTHR47653:SF1">
    <property type="entry name" value="DELETED IN MALIGNANT BRAIN TUMORS 1 PROTEIN"/>
    <property type="match status" value="1"/>
</dbReference>
<keyword evidence="6" id="KW-0677">Repeat</keyword>
<keyword evidence="28" id="KW-1185">Reference proteome</keyword>
<feature type="domain" description="Chitin-binding type-2" evidence="25">
    <location>
        <begin position="2"/>
        <end position="60"/>
    </location>
</feature>
<dbReference type="PRINTS" id="PR00261">
    <property type="entry name" value="LDLRECEPTOR"/>
</dbReference>
<dbReference type="PROSITE" id="PS50940">
    <property type="entry name" value="CHIT_BIND_II"/>
    <property type="match status" value="6"/>
</dbReference>
<feature type="compositionally biased region" description="Polar residues" evidence="20">
    <location>
        <begin position="1550"/>
        <end position="1560"/>
    </location>
</feature>
<dbReference type="Proteomes" id="UP000215335">
    <property type="component" value="Unassembled WGS sequence"/>
</dbReference>
<dbReference type="PROSITE" id="PS00135">
    <property type="entry name" value="TRYPSIN_SER"/>
    <property type="match status" value="1"/>
</dbReference>
<feature type="domain" description="Peptidase S1" evidence="23">
    <location>
        <begin position="2690"/>
        <end position="3001"/>
    </location>
</feature>
<evidence type="ECO:0000259" key="21">
    <source>
        <dbReference type="PROSITE" id="PS50041"/>
    </source>
</evidence>
<dbReference type="InterPro" id="IPR028055">
    <property type="entry name" value="YidC/Oxa/ALB_C"/>
</dbReference>
<dbReference type="GO" id="GO:0006508">
    <property type="term" value="P:proteolysis"/>
    <property type="evidence" value="ECO:0007669"/>
    <property type="project" value="UniProtKB-KW"/>
</dbReference>
<dbReference type="PROSITE" id="PS50068">
    <property type="entry name" value="LDLRA_2"/>
    <property type="match status" value="3"/>
</dbReference>
<dbReference type="SUPFAM" id="SSF56487">
    <property type="entry name" value="SRCR-like"/>
    <property type="match status" value="3"/>
</dbReference>
<dbReference type="InterPro" id="IPR053243">
    <property type="entry name" value="SJ_maturation_regulator"/>
</dbReference>
<dbReference type="FunFam" id="2.40.10.10:FF:000002">
    <property type="entry name" value="Transmembrane protease serine"/>
    <property type="match status" value="1"/>
</dbReference>
<protein>
    <submittedName>
        <fullName evidence="27">Uncharacterized protein</fullName>
    </submittedName>
</protein>
<feature type="disulfide bond" evidence="17">
    <location>
        <begin position="2561"/>
        <end position="2625"/>
    </location>
</feature>
<evidence type="ECO:0000256" key="20">
    <source>
        <dbReference type="SAM" id="MobiDB-lite"/>
    </source>
</evidence>
<dbReference type="CDD" id="cd20069">
    <property type="entry name" value="5TM_Oxa1-like"/>
    <property type="match status" value="1"/>
</dbReference>
<keyword evidence="2 15" id="KW-0420">Kringle</keyword>
<dbReference type="PROSITE" id="PS50287">
    <property type="entry name" value="SRCR_2"/>
    <property type="match status" value="3"/>
</dbReference>
<feature type="compositionally biased region" description="Polar residues" evidence="20">
    <location>
        <begin position="1197"/>
        <end position="1259"/>
    </location>
</feature>
<evidence type="ECO:0000256" key="16">
    <source>
        <dbReference type="PROSITE-ProRule" id="PRU00124"/>
    </source>
</evidence>
<gene>
    <name evidence="27" type="ORF">TSAR_008819</name>
</gene>
<evidence type="ECO:0000256" key="9">
    <source>
        <dbReference type="ARBA" id="ARBA00022989"/>
    </source>
</evidence>
<dbReference type="InterPro" id="IPR038178">
    <property type="entry name" value="Kringle_sf"/>
</dbReference>
<feature type="compositionally biased region" description="Polar residues" evidence="20">
    <location>
        <begin position="1299"/>
        <end position="1329"/>
    </location>
</feature>
<keyword evidence="12" id="KW-0675">Receptor</keyword>
<dbReference type="PROSITE" id="PS01209">
    <property type="entry name" value="LDLRA_1"/>
    <property type="match status" value="3"/>
</dbReference>
<dbReference type="PROSITE" id="PS50240">
    <property type="entry name" value="TRYPSIN_DOM"/>
    <property type="match status" value="1"/>
</dbReference>
<feature type="domain" description="Chitin-binding type-2" evidence="25">
    <location>
        <begin position="936"/>
        <end position="993"/>
    </location>
</feature>
<dbReference type="SMART" id="SM00034">
    <property type="entry name" value="CLECT"/>
    <property type="match status" value="1"/>
</dbReference>
<keyword evidence="10" id="KW-0472">Membrane</keyword>
<dbReference type="InterPro" id="IPR002557">
    <property type="entry name" value="Chitin-bd_dom"/>
</dbReference>
<dbReference type="SMART" id="SM00020">
    <property type="entry name" value="Tryp_SPc"/>
    <property type="match status" value="1"/>
</dbReference>
<feature type="disulfide bond" evidence="16">
    <location>
        <begin position="2230"/>
        <end position="2248"/>
    </location>
</feature>
<feature type="compositionally biased region" description="Low complexity" evidence="20">
    <location>
        <begin position="234"/>
        <end position="252"/>
    </location>
</feature>
<dbReference type="Pfam" id="PF00089">
    <property type="entry name" value="Trypsin"/>
    <property type="match status" value="2"/>
</dbReference>
<evidence type="ECO:0000259" key="26">
    <source>
        <dbReference type="PROSITE" id="PS50948"/>
    </source>
</evidence>
<dbReference type="Pfam" id="PF00024">
    <property type="entry name" value="PAN_1"/>
    <property type="match status" value="1"/>
</dbReference>
<feature type="domain" description="Chitin-binding type-2" evidence="25">
    <location>
        <begin position="1135"/>
        <end position="1192"/>
    </location>
</feature>
<dbReference type="PANTHER" id="PTHR47653">
    <property type="entry name" value="PROTEIN BARK BEETLE"/>
    <property type="match status" value="1"/>
</dbReference>
<dbReference type="SMART" id="SM00192">
    <property type="entry name" value="LDLa"/>
    <property type="match status" value="3"/>
</dbReference>
<dbReference type="STRING" id="543379.A0A232FIF8"/>
<feature type="compositionally biased region" description="Low complexity" evidence="20">
    <location>
        <begin position="837"/>
        <end position="853"/>
    </location>
</feature>
<dbReference type="GO" id="GO:0005576">
    <property type="term" value="C:extracellular region"/>
    <property type="evidence" value="ECO:0007669"/>
    <property type="project" value="InterPro"/>
</dbReference>
<dbReference type="Gene3D" id="2.40.20.10">
    <property type="entry name" value="Plasminogen Kringle 4"/>
    <property type="match status" value="1"/>
</dbReference>
<feature type="compositionally biased region" description="Gly residues" evidence="20">
    <location>
        <begin position="96"/>
        <end position="106"/>
    </location>
</feature>
<feature type="disulfide bond" evidence="16">
    <location>
        <begin position="2360"/>
        <end position="2375"/>
    </location>
</feature>
<dbReference type="PROSITE" id="PS50948">
    <property type="entry name" value="PAN"/>
    <property type="match status" value="1"/>
</dbReference>
<feature type="disulfide bond" evidence="16">
    <location>
        <begin position="2242"/>
        <end position="2257"/>
    </location>
</feature>
<dbReference type="PROSITE" id="PS50041">
    <property type="entry name" value="C_TYPE_LECTIN_2"/>
    <property type="match status" value="1"/>
</dbReference>
<dbReference type="SUPFAM" id="SSF57625">
    <property type="entry name" value="Invertebrate chitin-binding proteins"/>
    <property type="match status" value="6"/>
</dbReference>
<reference evidence="27 28" key="1">
    <citation type="journal article" date="2017" name="Curr. Biol.">
        <title>The Evolution of Venom by Co-option of Single-Copy Genes.</title>
        <authorList>
            <person name="Martinson E.O."/>
            <person name="Mrinalini"/>
            <person name="Kelkar Y.D."/>
            <person name="Chang C.H."/>
            <person name="Werren J.H."/>
        </authorList>
    </citation>
    <scope>NUCLEOTIDE SEQUENCE [LARGE SCALE GENOMIC DNA]</scope>
    <source>
        <strain evidence="27 28">Alberta</strain>
        <tissue evidence="27">Whole body</tissue>
    </source>
</reference>